<dbReference type="Pfam" id="PF14107">
    <property type="entry name" value="DUF4280"/>
    <property type="match status" value="1"/>
</dbReference>
<comment type="caution">
    <text evidence="1">The sequence shown here is derived from an EMBL/GenBank/DDBJ whole genome shotgun (WGS) entry which is preliminary data.</text>
</comment>
<evidence type="ECO:0000313" key="2">
    <source>
        <dbReference type="Proteomes" id="UP000051446"/>
    </source>
</evidence>
<dbReference type="PATRIC" id="fig|75588.4.peg.4961"/>
<reference evidence="1 2" key="1">
    <citation type="submission" date="2015-02" db="EMBL/GenBank/DDBJ databases">
        <title>Pseudomonas helleri sp. nov. and Pseudomonas weihenstephanensis sp. nov., isolated from raw cows milk.</title>
        <authorList>
            <person name="von Neubeck M."/>
            <person name="Huptas C."/>
            <person name="Wenning M."/>
            <person name="Scherer S."/>
        </authorList>
    </citation>
    <scope>NUCLEOTIDE SEQUENCE [LARGE SCALE GENOMIC DNA]</scope>
    <source>
        <strain evidence="1 2">DSM 17149</strain>
    </source>
</reference>
<sequence length="129" mass="13343">MPAQVVMGASLRCSFGNTQAKLIVLPINRVFVEGQLAATIMDHLPMVNICSFGMCSSLANPQVAAATSAAMGALTPMPCLPVTVTPWIPDVTKTLIGKLPALGSTATCSCTWAGLIQVADPGTRKTLIS</sequence>
<protein>
    <recommendedName>
        <fullName evidence="3">DUF4280 domain-containing protein</fullName>
    </recommendedName>
</protein>
<gene>
    <name evidence="1" type="ORF">TU73_12755</name>
</gene>
<dbReference type="Proteomes" id="UP000051446">
    <property type="component" value="Unassembled WGS sequence"/>
</dbReference>
<evidence type="ECO:0000313" key="1">
    <source>
        <dbReference type="EMBL" id="KRP45288.1"/>
    </source>
</evidence>
<dbReference type="AlphaFoldDB" id="A0A0R2YAF3"/>
<name>A0A0R2YAF3_9PSED</name>
<dbReference type="EMBL" id="JYLH01000007">
    <property type="protein sequence ID" value="KRP45288.1"/>
    <property type="molecule type" value="Genomic_DNA"/>
</dbReference>
<proteinExistence type="predicted"/>
<evidence type="ECO:0008006" key="3">
    <source>
        <dbReference type="Google" id="ProtNLM"/>
    </source>
</evidence>
<dbReference type="RefSeq" id="WP_057012510.1">
    <property type="nucleotide sequence ID" value="NZ_JYLH01000007.1"/>
</dbReference>
<organism evidence="1 2">
    <name type="scientific">Pseudomonas libanensis</name>
    <dbReference type="NCBI Taxonomy" id="75588"/>
    <lineage>
        <taxon>Bacteria</taxon>
        <taxon>Pseudomonadati</taxon>
        <taxon>Pseudomonadota</taxon>
        <taxon>Gammaproteobacteria</taxon>
        <taxon>Pseudomonadales</taxon>
        <taxon>Pseudomonadaceae</taxon>
        <taxon>Pseudomonas</taxon>
    </lineage>
</organism>
<dbReference type="InterPro" id="IPR025460">
    <property type="entry name" value="DUF4280"/>
</dbReference>
<accession>A0A0R2YAF3</accession>